<dbReference type="EMBL" id="CAMPGE010028067">
    <property type="protein sequence ID" value="CAI2385622.1"/>
    <property type="molecule type" value="Genomic_DNA"/>
</dbReference>
<dbReference type="Proteomes" id="UP001295684">
    <property type="component" value="Unassembled WGS sequence"/>
</dbReference>
<gene>
    <name evidence="2" type="ORF">ECRASSUSDP1_LOCUS27202</name>
</gene>
<sequence>MVDTKSSLSLVSLSKFHISNSNNVSSTVAVRESAIFSVKTKYIKFNNKQRELANWNLTPTKSILDKTKKLQNYKPKRRENLKIRGYYCCHDPKEKYLSNYSSFSSKFGSINPKFQKSRLSLVSRPKAQPCATNSVEGFGVRTPTKYSTEAYRCRTNTDTTFHCEPILTKIKPNRPKTRAKTRNTVRKAIKEEKQEGERLRRREYSRGYTLKERRNETLFSNKKVEEHVNVKMDLGKSLLSQACRSVVMLNSEERPYSQNSQTIHLSTFNSCKLGQSNSAKLRSSSKKPSRNADIYTLNRAMTKTFQYNPQLTNFRSNSKAHKALNSKSTTKYQKDFLPNNSKHFSTTLSRAKPPNPSCYKTTKASSKHKKKDAGISRFIGKIRRKVTLKERQAIKMSMKAISEIEKKFGKSLFQ</sequence>
<proteinExistence type="predicted"/>
<reference evidence="2" key="1">
    <citation type="submission" date="2023-07" db="EMBL/GenBank/DDBJ databases">
        <authorList>
            <consortium name="AG Swart"/>
            <person name="Singh M."/>
            <person name="Singh A."/>
            <person name="Seah K."/>
            <person name="Emmerich C."/>
        </authorList>
    </citation>
    <scope>NUCLEOTIDE SEQUENCE</scope>
    <source>
        <strain evidence="2">DP1</strain>
    </source>
</reference>
<evidence type="ECO:0000313" key="2">
    <source>
        <dbReference type="EMBL" id="CAI2385622.1"/>
    </source>
</evidence>
<comment type="caution">
    <text evidence="2">The sequence shown here is derived from an EMBL/GenBank/DDBJ whole genome shotgun (WGS) entry which is preliminary data.</text>
</comment>
<accession>A0AAD1Y9P4</accession>
<keyword evidence="3" id="KW-1185">Reference proteome</keyword>
<evidence type="ECO:0000256" key="1">
    <source>
        <dbReference type="SAM" id="MobiDB-lite"/>
    </source>
</evidence>
<protein>
    <submittedName>
        <fullName evidence="2">Uncharacterized protein</fullName>
    </submittedName>
</protein>
<evidence type="ECO:0000313" key="3">
    <source>
        <dbReference type="Proteomes" id="UP001295684"/>
    </source>
</evidence>
<dbReference type="AlphaFoldDB" id="A0AAD1Y9P4"/>
<organism evidence="2 3">
    <name type="scientific">Euplotes crassus</name>
    <dbReference type="NCBI Taxonomy" id="5936"/>
    <lineage>
        <taxon>Eukaryota</taxon>
        <taxon>Sar</taxon>
        <taxon>Alveolata</taxon>
        <taxon>Ciliophora</taxon>
        <taxon>Intramacronucleata</taxon>
        <taxon>Spirotrichea</taxon>
        <taxon>Hypotrichia</taxon>
        <taxon>Euplotida</taxon>
        <taxon>Euplotidae</taxon>
        <taxon>Moneuplotes</taxon>
    </lineage>
</organism>
<feature type="region of interest" description="Disordered" evidence="1">
    <location>
        <begin position="344"/>
        <end position="374"/>
    </location>
</feature>
<name>A0AAD1Y9P4_EUPCR</name>